<dbReference type="EMBL" id="MU858155">
    <property type="protein sequence ID" value="KAK4211176.1"/>
    <property type="molecule type" value="Genomic_DNA"/>
</dbReference>
<gene>
    <name evidence="4" type="ORF">QBC37DRAFT_484823</name>
</gene>
<name>A0AAN7B398_9PEZI</name>
<feature type="chain" id="PRO_5042931899" evidence="3">
    <location>
        <begin position="33"/>
        <end position="490"/>
    </location>
</feature>
<keyword evidence="2" id="KW-0812">Transmembrane</keyword>
<dbReference type="Proteomes" id="UP001301769">
    <property type="component" value="Unassembled WGS sequence"/>
</dbReference>
<feature type="region of interest" description="Disordered" evidence="1">
    <location>
        <begin position="307"/>
        <end position="360"/>
    </location>
</feature>
<keyword evidence="5" id="KW-1185">Reference proteome</keyword>
<reference evidence="4" key="1">
    <citation type="journal article" date="2023" name="Mol. Phylogenet. Evol.">
        <title>Genome-scale phylogeny and comparative genomics of the fungal order Sordariales.</title>
        <authorList>
            <person name="Hensen N."/>
            <person name="Bonometti L."/>
            <person name="Westerberg I."/>
            <person name="Brannstrom I.O."/>
            <person name="Guillou S."/>
            <person name="Cros-Aarteil S."/>
            <person name="Calhoun S."/>
            <person name="Haridas S."/>
            <person name="Kuo A."/>
            <person name="Mondo S."/>
            <person name="Pangilinan J."/>
            <person name="Riley R."/>
            <person name="LaButti K."/>
            <person name="Andreopoulos B."/>
            <person name="Lipzen A."/>
            <person name="Chen C."/>
            <person name="Yan M."/>
            <person name="Daum C."/>
            <person name="Ng V."/>
            <person name="Clum A."/>
            <person name="Steindorff A."/>
            <person name="Ohm R.A."/>
            <person name="Martin F."/>
            <person name="Silar P."/>
            <person name="Natvig D.O."/>
            <person name="Lalanne C."/>
            <person name="Gautier V."/>
            <person name="Ament-Velasquez S.L."/>
            <person name="Kruys A."/>
            <person name="Hutchinson M.I."/>
            <person name="Powell A.J."/>
            <person name="Barry K."/>
            <person name="Miller A.N."/>
            <person name="Grigoriev I.V."/>
            <person name="Debuchy R."/>
            <person name="Gladieux P."/>
            <person name="Hiltunen Thoren M."/>
            <person name="Johannesson H."/>
        </authorList>
    </citation>
    <scope>NUCLEOTIDE SEQUENCE</scope>
    <source>
        <strain evidence="4">PSN293</strain>
    </source>
</reference>
<organism evidence="4 5">
    <name type="scientific">Rhypophila decipiens</name>
    <dbReference type="NCBI Taxonomy" id="261697"/>
    <lineage>
        <taxon>Eukaryota</taxon>
        <taxon>Fungi</taxon>
        <taxon>Dikarya</taxon>
        <taxon>Ascomycota</taxon>
        <taxon>Pezizomycotina</taxon>
        <taxon>Sordariomycetes</taxon>
        <taxon>Sordariomycetidae</taxon>
        <taxon>Sordariales</taxon>
        <taxon>Naviculisporaceae</taxon>
        <taxon>Rhypophila</taxon>
    </lineage>
</organism>
<feature type="transmembrane region" description="Helical" evidence="2">
    <location>
        <begin position="263"/>
        <end position="286"/>
    </location>
</feature>
<protein>
    <submittedName>
        <fullName evidence="4">Uncharacterized protein</fullName>
    </submittedName>
</protein>
<evidence type="ECO:0000313" key="4">
    <source>
        <dbReference type="EMBL" id="KAK4211176.1"/>
    </source>
</evidence>
<accession>A0AAN7B398</accession>
<proteinExistence type="predicted"/>
<feature type="compositionally biased region" description="Gly residues" evidence="1">
    <location>
        <begin position="343"/>
        <end position="352"/>
    </location>
</feature>
<feature type="signal peptide" evidence="3">
    <location>
        <begin position="1"/>
        <end position="32"/>
    </location>
</feature>
<feature type="compositionally biased region" description="Low complexity" evidence="1">
    <location>
        <begin position="246"/>
        <end position="259"/>
    </location>
</feature>
<dbReference type="AlphaFoldDB" id="A0AAN7B398"/>
<evidence type="ECO:0000256" key="1">
    <source>
        <dbReference type="SAM" id="MobiDB-lite"/>
    </source>
</evidence>
<feature type="region of interest" description="Disordered" evidence="1">
    <location>
        <begin position="233"/>
        <end position="259"/>
    </location>
</feature>
<sequence>MAVSGLRHGVFHIPTRHILVCLLASITGTSHASPAAQARRSAQNVASDVWKLAEPTGTGLDNRWTHLQQSHRPTDAPRLHGYHHALLGPGGDLRKRELSIVSYDTAPVGSNTCGFFTDDGSPMWCPNGYSCANIGNIRDCCAGDDCKKSSFSSVCLDYTNPACSSFTPGTRCCGGPADPQAAYCATYLWATSANPKEIFTLYECDEKQYAGNYSLWAEKPIYVSDMVPVSTTSRPPLPIPSSPGDNTAQGSNSSGSANSGPNVGAIVGGVIGGVALIGIFVLVFYYMRIRGRKAVAAAAAAATLAAEKAHSTEGNGNGHGNGNGSANMMMMHSPPPPSESFWGGSGTGGGGDATTTSTSPATVANSTTAMLTPEQQPLVQHFTPQQMQEWQAFQLYQQQQQQGQQWAPPQDPRRDVQEMQAVQQQEETDRGMAMGMAMGMNMAQQGLKEKSPIEMSNSPTSYEVSTASLYRELEADKGKEGLAGRKELPG</sequence>
<evidence type="ECO:0000256" key="2">
    <source>
        <dbReference type="SAM" id="Phobius"/>
    </source>
</evidence>
<evidence type="ECO:0000313" key="5">
    <source>
        <dbReference type="Proteomes" id="UP001301769"/>
    </source>
</evidence>
<reference evidence="4" key="2">
    <citation type="submission" date="2023-05" db="EMBL/GenBank/DDBJ databases">
        <authorList>
            <consortium name="Lawrence Berkeley National Laboratory"/>
            <person name="Steindorff A."/>
            <person name="Hensen N."/>
            <person name="Bonometti L."/>
            <person name="Westerberg I."/>
            <person name="Brannstrom I.O."/>
            <person name="Guillou S."/>
            <person name="Cros-Aarteil S."/>
            <person name="Calhoun S."/>
            <person name="Haridas S."/>
            <person name="Kuo A."/>
            <person name="Mondo S."/>
            <person name="Pangilinan J."/>
            <person name="Riley R."/>
            <person name="Labutti K."/>
            <person name="Andreopoulos B."/>
            <person name="Lipzen A."/>
            <person name="Chen C."/>
            <person name="Yanf M."/>
            <person name="Daum C."/>
            <person name="Ng V."/>
            <person name="Clum A."/>
            <person name="Ohm R."/>
            <person name="Martin F."/>
            <person name="Silar P."/>
            <person name="Natvig D."/>
            <person name="Lalanne C."/>
            <person name="Gautier V."/>
            <person name="Ament-Velasquez S.L."/>
            <person name="Kruys A."/>
            <person name="Hutchinson M.I."/>
            <person name="Powell A.J."/>
            <person name="Barry K."/>
            <person name="Miller A.N."/>
            <person name="Grigoriev I.V."/>
            <person name="Debuchy R."/>
            <person name="Gladieux P."/>
            <person name="Thoren M.H."/>
            <person name="Johannesson H."/>
        </authorList>
    </citation>
    <scope>NUCLEOTIDE SEQUENCE</scope>
    <source>
        <strain evidence="4">PSN293</strain>
    </source>
</reference>
<comment type="caution">
    <text evidence="4">The sequence shown here is derived from an EMBL/GenBank/DDBJ whole genome shotgun (WGS) entry which is preliminary data.</text>
</comment>
<keyword evidence="2" id="KW-1133">Transmembrane helix</keyword>
<keyword evidence="2" id="KW-0472">Membrane</keyword>
<keyword evidence="3" id="KW-0732">Signal</keyword>
<evidence type="ECO:0000256" key="3">
    <source>
        <dbReference type="SAM" id="SignalP"/>
    </source>
</evidence>